<dbReference type="Pfam" id="PF00963">
    <property type="entry name" value="Cohesin"/>
    <property type="match status" value="1"/>
</dbReference>
<dbReference type="Pfam" id="PF00395">
    <property type="entry name" value="SLH"/>
    <property type="match status" value="3"/>
</dbReference>
<feature type="domain" description="SLH" evidence="2">
    <location>
        <begin position="279"/>
        <end position="334"/>
    </location>
</feature>
<evidence type="ECO:0000313" key="4">
    <source>
        <dbReference type="Proteomes" id="UP000250369"/>
    </source>
</evidence>
<dbReference type="Gene3D" id="2.60.40.680">
    <property type="match status" value="1"/>
</dbReference>
<dbReference type="CDD" id="cd08547">
    <property type="entry name" value="Type_II_cohesin"/>
    <property type="match status" value="1"/>
</dbReference>
<dbReference type="PANTHER" id="PTHR43308">
    <property type="entry name" value="OUTER MEMBRANE PROTEIN ALPHA-RELATED"/>
    <property type="match status" value="1"/>
</dbReference>
<sequence length="334" mass="36030">MRRSIILFLLVILCLSGRYTATANAGDAPAFRLDASKPADGKVVMTLSAANIHNIYGYEAKLSYDAERLELIGAEPGLDGFFVPPIVKKNEIVIAHTKIGEVPGESGDITIGTLTFKLKKHGKASMKWEAMKVVTDQLQSKTITVGVSASAGKGFADLAGHWAREDIEMLVFEGIIDGMDEDFFVPDAMVTRAQFAAMVVRALNLNETSVQTPFTDVPLGSWYRDVISSAYAAGLVKGVTESSFAPDKEITREQMTVMIMRAGKYASEGSIKETGSEDSLSFADASSISDWAVKDIIAAVRAGIVNGRTANTFAPQDQATRAEAAVMMKRLLFK</sequence>
<dbReference type="OrthoDB" id="5845122at2"/>
<dbReference type="GO" id="GO:0030246">
    <property type="term" value="F:carbohydrate binding"/>
    <property type="evidence" value="ECO:0007669"/>
    <property type="project" value="InterPro"/>
</dbReference>
<accession>A0A329MD66</accession>
<feature type="domain" description="SLH" evidence="2">
    <location>
        <begin position="150"/>
        <end position="213"/>
    </location>
</feature>
<organism evidence="3 4">
    <name type="scientific">Paenibacillus contaminans</name>
    <dbReference type="NCBI Taxonomy" id="450362"/>
    <lineage>
        <taxon>Bacteria</taxon>
        <taxon>Bacillati</taxon>
        <taxon>Bacillota</taxon>
        <taxon>Bacilli</taxon>
        <taxon>Bacillales</taxon>
        <taxon>Paenibacillaceae</taxon>
        <taxon>Paenibacillus</taxon>
    </lineage>
</organism>
<dbReference type="Proteomes" id="UP000250369">
    <property type="component" value="Unassembled WGS sequence"/>
</dbReference>
<dbReference type="InterPro" id="IPR051465">
    <property type="entry name" value="Cell_Envelope_Struct_Comp"/>
</dbReference>
<proteinExistence type="predicted"/>
<evidence type="ECO:0000256" key="1">
    <source>
        <dbReference type="SAM" id="SignalP"/>
    </source>
</evidence>
<feature type="chain" id="PRO_5016324469" description="SLH domain-containing protein" evidence="1">
    <location>
        <begin position="26"/>
        <end position="334"/>
    </location>
</feature>
<keyword evidence="4" id="KW-1185">Reference proteome</keyword>
<name>A0A329MD66_9BACL</name>
<dbReference type="InterPro" id="IPR002102">
    <property type="entry name" value="Cohesin_dom"/>
</dbReference>
<keyword evidence="1" id="KW-0732">Signal</keyword>
<dbReference type="EMBL" id="QMFB01000017">
    <property type="protein sequence ID" value="RAV17874.1"/>
    <property type="molecule type" value="Genomic_DNA"/>
</dbReference>
<comment type="caution">
    <text evidence="3">The sequence shown here is derived from an EMBL/GenBank/DDBJ whole genome shotgun (WGS) entry which is preliminary data.</text>
</comment>
<dbReference type="AlphaFoldDB" id="A0A329MD66"/>
<feature type="domain" description="SLH" evidence="2">
    <location>
        <begin position="214"/>
        <end position="273"/>
    </location>
</feature>
<protein>
    <recommendedName>
        <fullName evidence="2">SLH domain-containing protein</fullName>
    </recommendedName>
</protein>
<dbReference type="RefSeq" id="WP_113033960.1">
    <property type="nucleotide sequence ID" value="NZ_QMFB01000017.1"/>
</dbReference>
<dbReference type="PROSITE" id="PS51272">
    <property type="entry name" value="SLH"/>
    <property type="match status" value="3"/>
</dbReference>
<evidence type="ECO:0000259" key="2">
    <source>
        <dbReference type="PROSITE" id="PS51272"/>
    </source>
</evidence>
<feature type="signal peptide" evidence="1">
    <location>
        <begin position="1"/>
        <end position="25"/>
    </location>
</feature>
<reference evidence="3 4" key="1">
    <citation type="journal article" date="2009" name="Int. J. Syst. Evol. Microbiol.">
        <title>Paenibacillus contaminans sp. nov., isolated from a contaminated laboratory plate.</title>
        <authorList>
            <person name="Chou J.H."/>
            <person name="Lee J.H."/>
            <person name="Lin M.C."/>
            <person name="Chang P.S."/>
            <person name="Arun A.B."/>
            <person name="Young C.C."/>
            <person name="Chen W.M."/>
        </authorList>
    </citation>
    <scope>NUCLEOTIDE SEQUENCE [LARGE SCALE GENOMIC DNA]</scope>
    <source>
        <strain evidence="3 4">CKOBP-6</strain>
    </source>
</reference>
<dbReference type="InterPro" id="IPR001119">
    <property type="entry name" value="SLH_dom"/>
</dbReference>
<evidence type="ECO:0000313" key="3">
    <source>
        <dbReference type="EMBL" id="RAV17874.1"/>
    </source>
</evidence>
<dbReference type="PANTHER" id="PTHR43308:SF5">
    <property type="entry name" value="S-LAYER PROTEIN _ PEPTIDOGLYCAN ENDO-BETA-N-ACETYLGLUCOSAMINIDASE"/>
    <property type="match status" value="1"/>
</dbReference>
<gene>
    <name evidence="3" type="ORF">DQG23_26050</name>
</gene>
<dbReference type="SUPFAM" id="SSF49384">
    <property type="entry name" value="Carbohydrate-binding domain"/>
    <property type="match status" value="1"/>
</dbReference>
<dbReference type="InterPro" id="IPR008965">
    <property type="entry name" value="CBM2/CBM3_carb-bd_dom_sf"/>
</dbReference>
<dbReference type="GO" id="GO:0000272">
    <property type="term" value="P:polysaccharide catabolic process"/>
    <property type="evidence" value="ECO:0007669"/>
    <property type="project" value="InterPro"/>
</dbReference>